<feature type="transmembrane region" description="Helical" evidence="1">
    <location>
        <begin position="21"/>
        <end position="39"/>
    </location>
</feature>
<reference evidence="2 3" key="1">
    <citation type="submission" date="2015-05" db="EMBL/GenBank/DDBJ databases">
        <title>Whole genome sequence of Bacillus thuringiensis serovar tolworthi Pasteur Institute Standard strain.</title>
        <authorList>
            <person name="Kanda K."/>
            <person name="Nakashima K."/>
            <person name="Nagano Y."/>
        </authorList>
    </citation>
    <scope>NUCLEOTIDE SEQUENCE [LARGE SCALE GENOMIC DNA]</scope>
    <source>
        <strain evidence="2 3">Pasteur Institute Standard strain</strain>
        <plasmid evidence="3">pKK1 DNA</plasmid>
    </source>
</reference>
<dbReference type="Proteomes" id="UP000055316">
    <property type="component" value="Plasmid pKK1"/>
</dbReference>
<evidence type="ECO:0000256" key="1">
    <source>
        <dbReference type="SAM" id="Phobius"/>
    </source>
</evidence>
<name>A0A9W4A0M7_BACTO</name>
<keyword evidence="2" id="KW-0614">Plasmid</keyword>
<keyword evidence="1" id="KW-0472">Membrane</keyword>
<sequence>MKKECRILQINRMGRKKLSRFILHYVNIDAVFKAIYLFFATPFRSSSSNK</sequence>
<organism evidence="2 3">
    <name type="scientific">Bacillus thuringiensis subsp. tolworthi</name>
    <dbReference type="NCBI Taxonomy" id="1442"/>
    <lineage>
        <taxon>Bacteria</taxon>
        <taxon>Bacillati</taxon>
        <taxon>Bacillota</taxon>
        <taxon>Bacilli</taxon>
        <taxon>Bacillales</taxon>
        <taxon>Bacillaceae</taxon>
        <taxon>Bacillus</taxon>
        <taxon>Bacillus cereus group</taxon>
    </lineage>
</organism>
<gene>
    <name evidence="2" type="ORF">KNN_06466</name>
</gene>
<keyword evidence="1" id="KW-0812">Transmembrane</keyword>
<keyword evidence="1" id="KW-1133">Transmembrane helix</keyword>
<proteinExistence type="predicted"/>
<protein>
    <submittedName>
        <fullName evidence="2">Probable protein</fullName>
    </submittedName>
</protein>
<dbReference type="EMBL" id="AP014865">
    <property type="protein sequence ID" value="BAR87201.1"/>
    <property type="molecule type" value="Genomic_DNA"/>
</dbReference>
<evidence type="ECO:0000313" key="3">
    <source>
        <dbReference type="Proteomes" id="UP000055316"/>
    </source>
</evidence>
<accession>A0A9W4A0M7</accession>
<evidence type="ECO:0000313" key="2">
    <source>
        <dbReference type="EMBL" id="BAR87201.1"/>
    </source>
</evidence>
<dbReference type="AlphaFoldDB" id="A0A9W4A0M7"/>
<geneLocation type="plasmid" evidence="3">
    <name>pKK1 DNA</name>
</geneLocation>